<gene>
    <name evidence="2" type="ORF">HHL08_22490</name>
</gene>
<evidence type="ECO:0000259" key="1">
    <source>
        <dbReference type="PROSITE" id="PS50075"/>
    </source>
</evidence>
<dbReference type="EMBL" id="JABBFV010000028">
    <property type="protein sequence ID" value="NML12866.1"/>
    <property type="molecule type" value="Genomic_DNA"/>
</dbReference>
<organism evidence="2 3">
    <name type="scientific">Sphingobium psychrophilum</name>
    <dbReference type="NCBI Taxonomy" id="2728834"/>
    <lineage>
        <taxon>Bacteria</taxon>
        <taxon>Pseudomonadati</taxon>
        <taxon>Pseudomonadota</taxon>
        <taxon>Alphaproteobacteria</taxon>
        <taxon>Sphingomonadales</taxon>
        <taxon>Sphingomonadaceae</taxon>
        <taxon>Sphingobium</taxon>
    </lineage>
</organism>
<keyword evidence="3" id="KW-1185">Reference proteome</keyword>
<protein>
    <submittedName>
        <fullName evidence="2">Acyl carrier protein</fullName>
    </submittedName>
</protein>
<sequence length="79" mass="8927">MTREDVIEQLMAVLAETFDNDDIVYHDDLTARDVDGWDSLSNIRFMVAIEESFGVTLTIAQWESFERLGDLVDSLALSA</sequence>
<dbReference type="Gene3D" id="1.10.1200.10">
    <property type="entry name" value="ACP-like"/>
    <property type="match status" value="1"/>
</dbReference>
<evidence type="ECO:0000313" key="2">
    <source>
        <dbReference type="EMBL" id="NML12866.1"/>
    </source>
</evidence>
<proteinExistence type="predicted"/>
<dbReference type="InterPro" id="IPR009081">
    <property type="entry name" value="PP-bd_ACP"/>
</dbReference>
<dbReference type="InterPro" id="IPR036736">
    <property type="entry name" value="ACP-like_sf"/>
</dbReference>
<dbReference type="PROSITE" id="PS50075">
    <property type="entry name" value="CARRIER"/>
    <property type="match status" value="1"/>
</dbReference>
<dbReference type="Proteomes" id="UP000519023">
    <property type="component" value="Unassembled WGS sequence"/>
</dbReference>
<dbReference type="RefSeq" id="WP_096063736.1">
    <property type="nucleotide sequence ID" value="NZ_JABBFV010000028.1"/>
</dbReference>
<name>A0A7X9ZVN8_9SPHN</name>
<dbReference type="AlphaFoldDB" id="A0A7X9ZVN8"/>
<reference evidence="2 3" key="1">
    <citation type="submission" date="2020-04" db="EMBL/GenBank/DDBJ databases">
        <title>Sphingobium sp. AR-3-1 isolated from Arctic soil.</title>
        <authorList>
            <person name="Dahal R.H."/>
            <person name="Chaudhary D.K."/>
        </authorList>
    </citation>
    <scope>NUCLEOTIDE SEQUENCE [LARGE SCALE GENOMIC DNA]</scope>
    <source>
        <strain evidence="2 3">AR-3-1</strain>
    </source>
</reference>
<comment type="caution">
    <text evidence="2">The sequence shown here is derived from an EMBL/GenBank/DDBJ whole genome shotgun (WGS) entry which is preliminary data.</text>
</comment>
<feature type="domain" description="Carrier" evidence="1">
    <location>
        <begin position="1"/>
        <end position="79"/>
    </location>
</feature>
<accession>A0A7X9ZVN8</accession>
<dbReference type="SUPFAM" id="SSF47336">
    <property type="entry name" value="ACP-like"/>
    <property type="match status" value="1"/>
</dbReference>
<evidence type="ECO:0000313" key="3">
    <source>
        <dbReference type="Proteomes" id="UP000519023"/>
    </source>
</evidence>